<dbReference type="Gene3D" id="3.80.10.10">
    <property type="entry name" value="Ribonuclease Inhibitor"/>
    <property type="match status" value="1"/>
</dbReference>
<feature type="region of interest" description="Disordered" evidence="2">
    <location>
        <begin position="60"/>
        <end position="84"/>
    </location>
</feature>
<keyword evidence="4" id="KW-1185">Reference proteome</keyword>
<dbReference type="InterPro" id="IPR032675">
    <property type="entry name" value="LRR_dom_sf"/>
</dbReference>
<comment type="caution">
    <text evidence="3">The sequence shown here is derived from an EMBL/GenBank/DDBJ whole genome shotgun (WGS) entry which is preliminary data.</text>
</comment>
<dbReference type="AlphaFoldDB" id="A0AAD7HUD5"/>
<feature type="coiled-coil region" evidence="1">
    <location>
        <begin position="123"/>
        <end position="150"/>
    </location>
</feature>
<evidence type="ECO:0000256" key="1">
    <source>
        <dbReference type="SAM" id="Coils"/>
    </source>
</evidence>
<evidence type="ECO:0000256" key="2">
    <source>
        <dbReference type="SAM" id="MobiDB-lite"/>
    </source>
</evidence>
<name>A0AAD7HUD5_9AGAR</name>
<evidence type="ECO:0008006" key="5">
    <source>
        <dbReference type="Google" id="ProtNLM"/>
    </source>
</evidence>
<organism evidence="3 4">
    <name type="scientific">Mycena metata</name>
    <dbReference type="NCBI Taxonomy" id="1033252"/>
    <lineage>
        <taxon>Eukaryota</taxon>
        <taxon>Fungi</taxon>
        <taxon>Dikarya</taxon>
        <taxon>Basidiomycota</taxon>
        <taxon>Agaricomycotina</taxon>
        <taxon>Agaricomycetes</taxon>
        <taxon>Agaricomycetidae</taxon>
        <taxon>Agaricales</taxon>
        <taxon>Marasmiineae</taxon>
        <taxon>Mycenaceae</taxon>
        <taxon>Mycena</taxon>
    </lineage>
</organism>
<sequence length="684" mass="76769">MPSRTNMVMKTIHVPIDLEGWSLAPRRRTIVKEQFLREGTALEGQGREGHAGGVVKDGFSEAKAKPKSQSQSQTITTSRGHCNSQMPKAVKGIEQNVPHILGYRRNGIPRGGPDWRELQRPQLTHTRQQISALQARLEILDVEHEGLEQDLENSPYPILSIPAELICEIFLASLPANGRPKFVVIGGNCTLNPAVVEFSRFYFPEGPSAYPTSPCKPAQTSHKNLSQLPYDGVCALLRTWFRRAKGVPLSITLCCASDRSAMPPKMLPAIAEFCAQRGRLELTLPFNDIPILDSITGPFPQLQSFAVNLSTPRPPPHQPLLTALLAAPQLRSARLLHGLTVDDLRVGSCALTTLELQGELSQMNWSTIFANFTQLRHFTAALEDGNVSAFTNVPPLESLIIKLGDPLDVLTLPHLRRLQCFVDGDQITSFLAFLSRSACVLTQLSLCAWYIDDGPLIQCLQAVPHLMTLKIRRMDHPRHRYLYDRMQEPGFLPHLEHLNVVEDAENYTFESVLAMLHVRQVLCPGSMTRLRTFFIHLDRNAFESEDDAAAIICSIPFQLHHWAEDGLRICVTTQKRKWPADAEEKSHLHVIRQSPFLVKAPVQLSASERQRAINQLFSGQLRIWGWNLEQDCRRFAWSSVEIKLGRIKKVVDCAVYEAAFLEMSPDYQCRDLEAADIYSGVAQD</sequence>
<protein>
    <recommendedName>
        <fullName evidence="5">F-box domain-containing protein</fullName>
    </recommendedName>
</protein>
<keyword evidence="1" id="KW-0175">Coiled coil</keyword>
<feature type="compositionally biased region" description="Low complexity" evidence="2">
    <location>
        <begin position="68"/>
        <end position="78"/>
    </location>
</feature>
<gene>
    <name evidence="3" type="ORF">B0H16DRAFT_1697442</name>
</gene>
<dbReference type="Proteomes" id="UP001215598">
    <property type="component" value="Unassembled WGS sequence"/>
</dbReference>
<reference evidence="3" key="1">
    <citation type="submission" date="2023-03" db="EMBL/GenBank/DDBJ databases">
        <title>Massive genome expansion in bonnet fungi (Mycena s.s.) driven by repeated elements and novel gene families across ecological guilds.</title>
        <authorList>
            <consortium name="Lawrence Berkeley National Laboratory"/>
            <person name="Harder C.B."/>
            <person name="Miyauchi S."/>
            <person name="Viragh M."/>
            <person name="Kuo A."/>
            <person name="Thoen E."/>
            <person name="Andreopoulos B."/>
            <person name="Lu D."/>
            <person name="Skrede I."/>
            <person name="Drula E."/>
            <person name="Henrissat B."/>
            <person name="Morin E."/>
            <person name="Kohler A."/>
            <person name="Barry K."/>
            <person name="LaButti K."/>
            <person name="Morin E."/>
            <person name="Salamov A."/>
            <person name="Lipzen A."/>
            <person name="Mereny Z."/>
            <person name="Hegedus B."/>
            <person name="Baldrian P."/>
            <person name="Stursova M."/>
            <person name="Weitz H."/>
            <person name="Taylor A."/>
            <person name="Grigoriev I.V."/>
            <person name="Nagy L.G."/>
            <person name="Martin F."/>
            <person name="Kauserud H."/>
        </authorList>
    </citation>
    <scope>NUCLEOTIDE SEQUENCE</scope>
    <source>
        <strain evidence="3">CBHHK182m</strain>
    </source>
</reference>
<proteinExistence type="predicted"/>
<evidence type="ECO:0000313" key="4">
    <source>
        <dbReference type="Proteomes" id="UP001215598"/>
    </source>
</evidence>
<accession>A0AAD7HUD5</accession>
<dbReference type="SUPFAM" id="SSF52047">
    <property type="entry name" value="RNI-like"/>
    <property type="match status" value="1"/>
</dbReference>
<dbReference type="EMBL" id="JARKIB010000172">
    <property type="protein sequence ID" value="KAJ7728535.1"/>
    <property type="molecule type" value="Genomic_DNA"/>
</dbReference>
<evidence type="ECO:0000313" key="3">
    <source>
        <dbReference type="EMBL" id="KAJ7728535.1"/>
    </source>
</evidence>